<comment type="caution">
    <text evidence="1">The sequence shown here is derived from an EMBL/GenBank/DDBJ whole genome shotgun (WGS) entry which is preliminary data.</text>
</comment>
<dbReference type="Proteomes" id="UP001470023">
    <property type="component" value="Unassembled WGS sequence"/>
</dbReference>
<keyword evidence="2" id="KW-1185">Reference proteome</keyword>
<dbReference type="Pfam" id="PF13811">
    <property type="entry name" value="DUF4186"/>
    <property type="match status" value="1"/>
</dbReference>
<proteinExistence type="predicted"/>
<dbReference type="EMBL" id="JBEPAZ010000021">
    <property type="protein sequence ID" value="MER6430633.1"/>
    <property type="molecule type" value="Genomic_DNA"/>
</dbReference>
<protein>
    <submittedName>
        <fullName evidence="1">DUF4186 domain-containing protein</fullName>
    </submittedName>
</protein>
<dbReference type="RefSeq" id="WP_073891287.1">
    <property type="nucleotide sequence ID" value="NZ_JBEOZW010000036.1"/>
</dbReference>
<evidence type="ECO:0000313" key="1">
    <source>
        <dbReference type="EMBL" id="MER6430633.1"/>
    </source>
</evidence>
<organism evidence="1 2">
    <name type="scientific">Streptomyces sp. 900105245</name>
    <dbReference type="NCBI Taxonomy" id="3154379"/>
    <lineage>
        <taxon>Bacteria</taxon>
        <taxon>Bacillati</taxon>
        <taxon>Actinomycetota</taxon>
        <taxon>Actinomycetes</taxon>
        <taxon>Kitasatosporales</taxon>
        <taxon>Streptomycetaceae</taxon>
        <taxon>Streptomyces</taxon>
    </lineage>
</organism>
<dbReference type="InterPro" id="IPR020378">
    <property type="entry name" value="DUF4186"/>
</dbReference>
<name>A0ABV1UA97_9ACTN</name>
<reference evidence="1 2" key="1">
    <citation type="submission" date="2024-06" db="EMBL/GenBank/DDBJ databases">
        <title>The Natural Products Discovery Center: Release of the First 8490 Sequenced Strains for Exploring Actinobacteria Biosynthetic Diversity.</title>
        <authorList>
            <person name="Kalkreuter E."/>
            <person name="Kautsar S.A."/>
            <person name="Yang D."/>
            <person name="Bader C.D."/>
            <person name="Teijaro C.N."/>
            <person name="Fluegel L."/>
            <person name="Davis C.M."/>
            <person name="Simpson J.R."/>
            <person name="Lauterbach L."/>
            <person name="Steele A.D."/>
            <person name="Gui C."/>
            <person name="Meng S."/>
            <person name="Li G."/>
            <person name="Viehrig K."/>
            <person name="Ye F."/>
            <person name="Su P."/>
            <person name="Kiefer A.F."/>
            <person name="Nichols A."/>
            <person name="Cepeda A.J."/>
            <person name="Yan W."/>
            <person name="Fan B."/>
            <person name="Jiang Y."/>
            <person name="Adhikari A."/>
            <person name="Zheng C.-J."/>
            <person name="Schuster L."/>
            <person name="Cowan T.M."/>
            <person name="Smanski M.J."/>
            <person name="Chevrette M.G."/>
            <person name="De Carvalho L.P.S."/>
            <person name="Shen B."/>
        </authorList>
    </citation>
    <scope>NUCLEOTIDE SEQUENCE [LARGE SCALE GENOMIC DNA]</scope>
    <source>
        <strain evidence="1 2">NPDC001166</strain>
    </source>
</reference>
<gene>
    <name evidence="1" type="ORF">ABT272_23270</name>
</gene>
<sequence>MAGENGRRAPDALDRRLDALARQPFRARFHLRGPERATAALKGPATLRWHAYDLVTARLAAAEPRNDGKQTPYRGHPVFVAQHATATCCRGCLERWHHIPKGRELTRAELVYVVDVICRWIERETAGGAGGGPARHG</sequence>
<evidence type="ECO:0000313" key="2">
    <source>
        <dbReference type="Proteomes" id="UP001470023"/>
    </source>
</evidence>
<accession>A0ABV1UA97</accession>